<feature type="transmembrane region" description="Helical" evidence="9">
    <location>
        <begin position="329"/>
        <end position="346"/>
    </location>
</feature>
<dbReference type="InterPro" id="IPR033479">
    <property type="entry name" value="dCache_1"/>
</dbReference>
<comment type="subcellular location">
    <subcellularLocation>
        <location evidence="1">Cell membrane</location>
        <topology evidence="1">Multi-pass membrane protein</topology>
    </subcellularLocation>
</comment>
<dbReference type="EMBL" id="LVHF01000012">
    <property type="protein sequence ID" value="OAN18120.1"/>
    <property type="molecule type" value="Genomic_DNA"/>
</dbReference>
<dbReference type="AlphaFoldDB" id="A0A178KLQ0"/>
<keyword evidence="6 9" id="KW-0472">Membrane</keyword>
<dbReference type="InterPro" id="IPR050469">
    <property type="entry name" value="Diguanylate_Cyclase"/>
</dbReference>
<dbReference type="PANTHER" id="PTHR45138:SF9">
    <property type="entry name" value="DIGUANYLATE CYCLASE DGCM-RELATED"/>
    <property type="match status" value="1"/>
</dbReference>
<evidence type="ECO:0000313" key="12">
    <source>
        <dbReference type="EMBL" id="OAN18120.1"/>
    </source>
</evidence>
<dbReference type="EC" id="2.7.7.65" evidence="2"/>
<keyword evidence="4 9" id="KW-0812">Transmembrane</keyword>
<accession>A0A178KLQ0</accession>
<dbReference type="NCBIfam" id="TIGR00254">
    <property type="entry name" value="GGDEF"/>
    <property type="match status" value="1"/>
</dbReference>
<name>A0A178KLQ0_9GAMM</name>
<proteinExistence type="predicted"/>
<dbReference type="Gene3D" id="6.10.340.10">
    <property type="match status" value="1"/>
</dbReference>
<dbReference type="CDD" id="cd12913">
    <property type="entry name" value="PDC1_MCP_like"/>
    <property type="match status" value="1"/>
</dbReference>
<dbReference type="SMART" id="SM00267">
    <property type="entry name" value="GGDEF"/>
    <property type="match status" value="1"/>
</dbReference>
<dbReference type="Pfam" id="PF02743">
    <property type="entry name" value="dCache_1"/>
    <property type="match status" value="1"/>
</dbReference>
<keyword evidence="13" id="KW-1185">Reference proteome</keyword>
<feature type="coiled-coil region" evidence="8">
    <location>
        <begin position="388"/>
        <end position="443"/>
    </location>
</feature>
<dbReference type="STRING" id="858640.A3K86_04190"/>
<dbReference type="CDD" id="cd01949">
    <property type="entry name" value="GGDEF"/>
    <property type="match status" value="1"/>
</dbReference>
<dbReference type="InterPro" id="IPR000160">
    <property type="entry name" value="GGDEF_dom"/>
</dbReference>
<evidence type="ECO:0000256" key="4">
    <source>
        <dbReference type="ARBA" id="ARBA00022692"/>
    </source>
</evidence>
<dbReference type="PROSITE" id="PS50885">
    <property type="entry name" value="HAMP"/>
    <property type="match status" value="1"/>
</dbReference>
<dbReference type="InterPro" id="IPR003660">
    <property type="entry name" value="HAMP_dom"/>
</dbReference>
<organism evidence="12 13">
    <name type="scientific">Photobacterium jeanii</name>
    <dbReference type="NCBI Taxonomy" id="858640"/>
    <lineage>
        <taxon>Bacteria</taxon>
        <taxon>Pseudomonadati</taxon>
        <taxon>Pseudomonadota</taxon>
        <taxon>Gammaproteobacteria</taxon>
        <taxon>Vibrionales</taxon>
        <taxon>Vibrionaceae</taxon>
        <taxon>Photobacterium</taxon>
    </lineage>
</organism>
<dbReference type="SUPFAM" id="SSF158472">
    <property type="entry name" value="HAMP domain-like"/>
    <property type="match status" value="1"/>
</dbReference>
<evidence type="ECO:0000256" key="2">
    <source>
        <dbReference type="ARBA" id="ARBA00012528"/>
    </source>
</evidence>
<evidence type="ECO:0000256" key="6">
    <source>
        <dbReference type="ARBA" id="ARBA00023136"/>
    </source>
</evidence>
<dbReference type="CDD" id="cd06225">
    <property type="entry name" value="HAMP"/>
    <property type="match status" value="1"/>
</dbReference>
<feature type="domain" description="GGDEF" evidence="11">
    <location>
        <begin position="473"/>
        <end position="603"/>
    </location>
</feature>
<dbReference type="SMART" id="SM00304">
    <property type="entry name" value="HAMP"/>
    <property type="match status" value="1"/>
</dbReference>
<keyword evidence="5 9" id="KW-1133">Transmembrane helix</keyword>
<dbReference type="GO" id="GO:0052621">
    <property type="term" value="F:diguanylate cyclase activity"/>
    <property type="evidence" value="ECO:0007669"/>
    <property type="project" value="UniProtKB-EC"/>
</dbReference>
<feature type="transmembrane region" description="Helical" evidence="9">
    <location>
        <begin position="12"/>
        <end position="34"/>
    </location>
</feature>
<dbReference type="GO" id="GO:0005886">
    <property type="term" value="C:plasma membrane"/>
    <property type="evidence" value="ECO:0007669"/>
    <property type="project" value="UniProtKB-SubCell"/>
</dbReference>
<dbReference type="Pfam" id="PF00672">
    <property type="entry name" value="HAMP"/>
    <property type="match status" value="1"/>
</dbReference>
<dbReference type="Proteomes" id="UP000078503">
    <property type="component" value="Unassembled WGS sequence"/>
</dbReference>
<evidence type="ECO:0000256" key="8">
    <source>
        <dbReference type="SAM" id="Coils"/>
    </source>
</evidence>
<keyword evidence="3" id="KW-1003">Cell membrane</keyword>
<evidence type="ECO:0000256" key="9">
    <source>
        <dbReference type="SAM" id="Phobius"/>
    </source>
</evidence>
<dbReference type="InterPro" id="IPR029787">
    <property type="entry name" value="Nucleotide_cyclase"/>
</dbReference>
<dbReference type="GO" id="GO:0007165">
    <property type="term" value="P:signal transduction"/>
    <property type="evidence" value="ECO:0007669"/>
    <property type="project" value="InterPro"/>
</dbReference>
<dbReference type="Gene3D" id="3.30.450.20">
    <property type="entry name" value="PAS domain"/>
    <property type="match status" value="2"/>
</dbReference>
<evidence type="ECO:0000256" key="3">
    <source>
        <dbReference type="ARBA" id="ARBA00022475"/>
    </source>
</evidence>
<sequence>MVNINTKNLSFRVQVTLSLLVLITAIPIGLMWYASSDQILQKSVEQMFRQSSRVITNHLDDFFDEAYTVYQHQDKSDQDFAQIVQDRDKLLAYLSSVLAHHQQIDYLYFANAEGGLLSLGRDKNGNFIRIETEHPKAGKTISYSADASGKGTQIINTNEHFDPRVRQWYRRAVTSNRPVWSDIYPGAIEKVLGVSLAKAQYDEQGNLLGVWGLDLTLNTLQHELAKNTLSKNSSIMLISEEGTIVASSTDQFPPLMELGTPLTPVANILWNKINLAPNGGEPRVSKFHVGRDPWIGAHTQYQIGQKRHLTILFISPMCDFIGEFIATKYFAVAFTLFLVSLAIFYGSKVTHYMLRPIAQLQRGVKLISGGKWSSRIKVNRQDELGLLASSFNDMADHLQATIQQLKLEQSETTRLNELLAKSNAELEQKVQERTAELKNANIQLQYLANIDPLTQVANRRFFWQQMEQRKYQSKGWLLILDIDNFKKINDTHGHLVGDDVLQHFCRVCTNCIGDQSLFGRIGGEEFAIFIEQHQVKDIRQFTKCLLTMVSKTPMALKHTNIHLTTSIGVTETTPEQTNAYALADNMLLQAKSEGKNRAIFYHGETITA</sequence>
<comment type="catalytic activity">
    <reaction evidence="7">
        <text>2 GTP = 3',3'-c-di-GMP + 2 diphosphate</text>
        <dbReference type="Rhea" id="RHEA:24898"/>
        <dbReference type="ChEBI" id="CHEBI:33019"/>
        <dbReference type="ChEBI" id="CHEBI:37565"/>
        <dbReference type="ChEBI" id="CHEBI:58805"/>
        <dbReference type="EC" id="2.7.7.65"/>
    </reaction>
</comment>
<reference evidence="12 13" key="1">
    <citation type="submission" date="2016-03" db="EMBL/GenBank/DDBJ databases">
        <title>Photobacterium proteolyticum sp. nov. a protease producing bacterium isolated from ocean sediments of Laizhou Bay.</title>
        <authorList>
            <person name="Li Y."/>
        </authorList>
    </citation>
    <scope>NUCLEOTIDE SEQUENCE [LARGE SCALE GENOMIC DNA]</scope>
    <source>
        <strain evidence="12 13">R-40508</strain>
    </source>
</reference>
<evidence type="ECO:0000256" key="7">
    <source>
        <dbReference type="ARBA" id="ARBA00034247"/>
    </source>
</evidence>
<evidence type="ECO:0000313" key="13">
    <source>
        <dbReference type="Proteomes" id="UP000078503"/>
    </source>
</evidence>
<evidence type="ECO:0000259" key="10">
    <source>
        <dbReference type="PROSITE" id="PS50885"/>
    </source>
</evidence>
<feature type="domain" description="HAMP" evidence="10">
    <location>
        <begin position="351"/>
        <end position="403"/>
    </location>
</feature>
<evidence type="ECO:0000256" key="5">
    <source>
        <dbReference type="ARBA" id="ARBA00022989"/>
    </source>
</evidence>
<dbReference type="Gene3D" id="3.30.70.270">
    <property type="match status" value="1"/>
</dbReference>
<dbReference type="InterPro" id="IPR043128">
    <property type="entry name" value="Rev_trsase/Diguanyl_cyclase"/>
</dbReference>
<dbReference type="Pfam" id="PF00990">
    <property type="entry name" value="GGDEF"/>
    <property type="match status" value="1"/>
</dbReference>
<evidence type="ECO:0000256" key="1">
    <source>
        <dbReference type="ARBA" id="ARBA00004651"/>
    </source>
</evidence>
<gene>
    <name evidence="12" type="ORF">A3K86_04190</name>
</gene>
<dbReference type="PANTHER" id="PTHR45138">
    <property type="entry name" value="REGULATORY COMPONENTS OF SENSORY TRANSDUCTION SYSTEM"/>
    <property type="match status" value="1"/>
</dbReference>
<dbReference type="PROSITE" id="PS50887">
    <property type="entry name" value="GGDEF"/>
    <property type="match status" value="1"/>
</dbReference>
<dbReference type="SUPFAM" id="SSF55073">
    <property type="entry name" value="Nucleotide cyclase"/>
    <property type="match status" value="1"/>
</dbReference>
<comment type="caution">
    <text evidence="12">The sequence shown here is derived from an EMBL/GenBank/DDBJ whole genome shotgun (WGS) entry which is preliminary data.</text>
</comment>
<protein>
    <recommendedName>
        <fullName evidence="2">diguanylate cyclase</fullName>
        <ecNumber evidence="2">2.7.7.65</ecNumber>
    </recommendedName>
</protein>
<evidence type="ECO:0000259" key="11">
    <source>
        <dbReference type="PROSITE" id="PS50887"/>
    </source>
</evidence>
<keyword evidence="8" id="KW-0175">Coiled coil</keyword>